<dbReference type="InterPro" id="IPR004013">
    <property type="entry name" value="PHP_dom"/>
</dbReference>
<sequence>MDKKQVVSVLKGTADVLELLGEDPFRVKAFAAAARSFEALEEPFEDVVERGFRGVRGIGATLGAELREYAVSGQLPSFEAAAALVPPGVLSLFRVRGLGPKKIQALWRSGVSSLEELREACLDGRVAALKGFGAKSQTAILENVEFALRAQGRQHLSTACTVAEQLCRSLSGFSPCVAGSLRRGLESAGDVDLTVTGERDAVRSALDGLVSDLRHAPHPAWQGEVNGVPVEVGYASAETRGALDLMCTGGALRTEVLRHAEQRGFTLDSHGLRREGRLIPTPDEADVFAALEVPFVPPEYREEEHQRYGIDQLPPAEELLRSEDILGLLHTHSTWSDGTASLREMAEEARRVTQGQGYLGTGDHSVSAHYAGGLSIERLREQVREVRELQRAGLPILAGAEVDILEDGSLDYPDEVLADLDYVVASVHSYFQLDAARQTERLVRAVSHPLVTILGHPTGRLLLRRPPYELDLDAVLQAASERGTVVEINANPYRLDLDWREVLRWRGRLQFAINTDAHVLSGLRDSRYGVMVARKAGLRRQDVVNHLSLDAFQAFVKQQRLTRAI</sequence>
<evidence type="ECO:0000313" key="11">
    <source>
        <dbReference type="Proteomes" id="UP000010467"/>
    </source>
</evidence>
<dbReference type="GO" id="GO:0003677">
    <property type="term" value="F:DNA binding"/>
    <property type="evidence" value="ECO:0007669"/>
    <property type="project" value="InterPro"/>
</dbReference>
<protein>
    <recommendedName>
        <fullName evidence="1">DNA-directed DNA polymerase</fullName>
        <ecNumber evidence="1">2.7.7.7</ecNumber>
    </recommendedName>
</protein>
<dbReference type="SUPFAM" id="SSF81301">
    <property type="entry name" value="Nucleotidyltransferase"/>
    <property type="match status" value="1"/>
</dbReference>
<dbReference type="Pfam" id="PF02811">
    <property type="entry name" value="PHP"/>
    <property type="match status" value="1"/>
</dbReference>
<evidence type="ECO:0000256" key="2">
    <source>
        <dbReference type="ARBA" id="ARBA00022679"/>
    </source>
</evidence>
<evidence type="ECO:0000256" key="4">
    <source>
        <dbReference type="ARBA" id="ARBA00022763"/>
    </source>
</evidence>
<dbReference type="InterPro" id="IPR027421">
    <property type="entry name" value="DNA_pol_lamdba_lyase_dom_sf"/>
</dbReference>
<feature type="domain" description="DNA-directed DNA polymerase X" evidence="9">
    <location>
        <begin position="1"/>
        <end position="302"/>
    </location>
</feature>
<dbReference type="GO" id="GO:0006281">
    <property type="term" value="P:DNA repair"/>
    <property type="evidence" value="ECO:0007669"/>
    <property type="project" value="UniProtKB-KW"/>
</dbReference>
<keyword evidence="4" id="KW-0227">DNA damage</keyword>
<organism evidence="10 11">
    <name type="scientific">Deinococcus peraridilitoris (strain DSM 19664 / LMG 22246 / CIP 109416 / KR-200)</name>
    <dbReference type="NCBI Taxonomy" id="937777"/>
    <lineage>
        <taxon>Bacteria</taxon>
        <taxon>Thermotogati</taxon>
        <taxon>Deinococcota</taxon>
        <taxon>Deinococci</taxon>
        <taxon>Deinococcales</taxon>
        <taxon>Deinococcaceae</taxon>
        <taxon>Deinococcus</taxon>
    </lineage>
</organism>
<gene>
    <name evidence="10" type="ordered locus">Deipe_0556</name>
</gene>
<dbReference type="Gene3D" id="1.10.150.20">
    <property type="entry name" value="5' to 3' exonuclease, C-terminal subdomain"/>
    <property type="match status" value="1"/>
</dbReference>
<dbReference type="CDD" id="cd07436">
    <property type="entry name" value="PHP_PolX"/>
    <property type="match status" value="1"/>
</dbReference>
<dbReference type="PANTHER" id="PTHR36928">
    <property type="entry name" value="PHOSPHATASE YCDX-RELATED"/>
    <property type="match status" value="1"/>
</dbReference>
<dbReference type="FunFam" id="3.20.20.140:FF:000047">
    <property type="entry name" value="PHP domain-containing protein"/>
    <property type="match status" value="1"/>
</dbReference>
<dbReference type="RefSeq" id="WP_015234461.1">
    <property type="nucleotide sequence ID" value="NC_019793.1"/>
</dbReference>
<dbReference type="Gene3D" id="3.30.460.10">
    <property type="entry name" value="Beta Polymerase, domain 2"/>
    <property type="match status" value="1"/>
</dbReference>
<name>K9ZX66_DEIPD</name>
<dbReference type="GO" id="GO:0042578">
    <property type="term" value="F:phosphoric ester hydrolase activity"/>
    <property type="evidence" value="ECO:0007669"/>
    <property type="project" value="TreeGrafter"/>
</dbReference>
<dbReference type="PRINTS" id="PR00870">
    <property type="entry name" value="DNAPOLXBETA"/>
</dbReference>
<comment type="catalytic activity">
    <reaction evidence="7">
        <text>DNA(n) + a 2'-deoxyribonucleoside 5'-triphosphate = DNA(n+1) + diphosphate</text>
        <dbReference type="Rhea" id="RHEA:22508"/>
        <dbReference type="Rhea" id="RHEA-COMP:17339"/>
        <dbReference type="Rhea" id="RHEA-COMP:17340"/>
        <dbReference type="ChEBI" id="CHEBI:33019"/>
        <dbReference type="ChEBI" id="CHEBI:61560"/>
        <dbReference type="ChEBI" id="CHEBI:173112"/>
        <dbReference type="EC" id="2.7.7.7"/>
    </reaction>
</comment>
<dbReference type="SUPFAM" id="SSF47802">
    <property type="entry name" value="DNA polymerase beta, N-terminal domain-like"/>
    <property type="match status" value="1"/>
</dbReference>
<dbReference type="GO" id="GO:0003887">
    <property type="term" value="F:DNA-directed DNA polymerase activity"/>
    <property type="evidence" value="ECO:0007669"/>
    <property type="project" value="UniProtKB-KW"/>
</dbReference>
<dbReference type="Gene3D" id="1.10.150.110">
    <property type="entry name" value="DNA polymerase beta, N-terminal domain-like"/>
    <property type="match status" value="1"/>
</dbReference>
<dbReference type="Pfam" id="PF14791">
    <property type="entry name" value="DNA_pol_B_thumb"/>
    <property type="match status" value="1"/>
</dbReference>
<dbReference type="PANTHER" id="PTHR36928:SF1">
    <property type="entry name" value="PHOSPHATASE YCDX-RELATED"/>
    <property type="match status" value="1"/>
</dbReference>
<dbReference type="InterPro" id="IPR022311">
    <property type="entry name" value="PolX-like"/>
</dbReference>
<keyword evidence="6" id="KW-0234">DNA repair</keyword>
<reference evidence="11" key="1">
    <citation type="submission" date="2012-03" db="EMBL/GenBank/DDBJ databases">
        <title>Complete sequence of chromosome of Deinococcus peraridilitoris DSM 19664.</title>
        <authorList>
            <person name="Lucas S."/>
            <person name="Copeland A."/>
            <person name="Lapidus A."/>
            <person name="Glavina del Rio T."/>
            <person name="Dalin E."/>
            <person name="Tice H."/>
            <person name="Bruce D."/>
            <person name="Goodwin L."/>
            <person name="Pitluck S."/>
            <person name="Peters L."/>
            <person name="Mikhailova N."/>
            <person name="Lu M."/>
            <person name="Kyrpides N."/>
            <person name="Mavromatis K."/>
            <person name="Ivanova N."/>
            <person name="Brettin T."/>
            <person name="Detter J.C."/>
            <person name="Han C."/>
            <person name="Larimer F."/>
            <person name="Land M."/>
            <person name="Hauser L."/>
            <person name="Markowitz V."/>
            <person name="Cheng J.-F."/>
            <person name="Hugenholtz P."/>
            <person name="Woyke T."/>
            <person name="Wu D."/>
            <person name="Pukall R."/>
            <person name="Steenblock K."/>
            <person name="Brambilla E."/>
            <person name="Klenk H.-P."/>
            <person name="Eisen J.A."/>
        </authorList>
    </citation>
    <scope>NUCLEOTIDE SEQUENCE [LARGE SCALE GENOMIC DNA]</scope>
    <source>
        <strain evidence="11">DSM 19664 / LMG 22246 / CIP 109416 / KR-200</strain>
    </source>
</reference>
<dbReference type="KEGG" id="dpd:Deipe_0556"/>
<dbReference type="OrthoDB" id="9808747at2"/>
<dbReference type="InterPro" id="IPR002008">
    <property type="entry name" value="DNA_pol_X_beta-like"/>
</dbReference>
<dbReference type="InterPro" id="IPR047967">
    <property type="entry name" value="PolX_PHP"/>
</dbReference>
<dbReference type="PATRIC" id="fig|937777.3.peg.559"/>
<dbReference type="STRING" id="937777.Deipe_0556"/>
<evidence type="ECO:0000256" key="1">
    <source>
        <dbReference type="ARBA" id="ARBA00012417"/>
    </source>
</evidence>
<dbReference type="InterPro" id="IPR010996">
    <property type="entry name" value="HHH_MUS81"/>
</dbReference>
<dbReference type="InterPro" id="IPR003141">
    <property type="entry name" value="Pol/His_phosphatase_N"/>
</dbReference>
<dbReference type="SMART" id="SM00481">
    <property type="entry name" value="POLIIIAc"/>
    <property type="match status" value="1"/>
</dbReference>
<keyword evidence="5" id="KW-0239">DNA-directed DNA polymerase</keyword>
<keyword evidence="2" id="KW-0808">Transferase</keyword>
<dbReference type="Gene3D" id="3.20.20.140">
    <property type="entry name" value="Metal-dependent hydrolases"/>
    <property type="match status" value="1"/>
</dbReference>
<evidence type="ECO:0000259" key="8">
    <source>
        <dbReference type="SMART" id="SM00481"/>
    </source>
</evidence>
<keyword evidence="3" id="KW-0548">Nucleotidyltransferase</keyword>
<evidence type="ECO:0000256" key="3">
    <source>
        <dbReference type="ARBA" id="ARBA00022695"/>
    </source>
</evidence>
<accession>K9ZX66</accession>
<proteinExistence type="predicted"/>
<dbReference type="eggNOG" id="COG1796">
    <property type="taxonomic scope" value="Bacteria"/>
</dbReference>
<dbReference type="Proteomes" id="UP000010467">
    <property type="component" value="Chromosome"/>
</dbReference>
<dbReference type="InterPro" id="IPR037160">
    <property type="entry name" value="DNA_Pol_thumb_sf"/>
</dbReference>
<dbReference type="AlphaFoldDB" id="K9ZX66"/>
<dbReference type="Gene3D" id="3.30.210.10">
    <property type="entry name" value="DNA polymerase, thumb domain"/>
    <property type="match status" value="1"/>
</dbReference>
<dbReference type="SMART" id="SM00483">
    <property type="entry name" value="POLXc"/>
    <property type="match status" value="1"/>
</dbReference>
<dbReference type="PIRSF" id="PIRSF005047">
    <property type="entry name" value="UCP005047_YshC"/>
    <property type="match status" value="1"/>
</dbReference>
<dbReference type="GO" id="GO:0008270">
    <property type="term" value="F:zinc ion binding"/>
    <property type="evidence" value="ECO:0007669"/>
    <property type="project" value="TreeGrafter"/>
</dbReference>
<dbReference type="EC" id="2.7.7.7" evidence="1"/>
<dbReference type="Pfam" id="PF14716">
    <property type="entry name" value="HHH_8"/>
    <property type="match status" value="1"/>
</dbReference>
<dbReference type="InterPro" id="IPR043519">
    <property type="entry name" value="NT_sf"/>
</dbReference>
<evidence type="ECO:0000313" key="10">
    <source>
        <dbReference type="EMBL" id="AFZ66151.1"/>
    </source>
</evidence>
<dbReference type="InterPro" id="IPR002054">
    <property type="entry name" value="DNA-dir_DNA_pol_X"/>
</dbReference>
<dbReference type="GO" id="GO:0005829">
    <property type="term" value="C:cytosol"/>
    <property type="evidence" value="ECO:0007669"/>
    <property type="project" value="TreeGrafter"/>
</dbReference>
<dbReference type="InterPro" id="IPR050243">
    <property type="entry name" value="PHP_phosphatase"/>
</dbReference>
<evidence type="ECO:0000256" key="5">
    <source>
        <dbReference type="ARBA" id="ARBA00022932"/>
    </source>
</evidence>
<dbReference type="EMBL" id="CP003382">
    <property type="protein sequence ID" value="AFZ66151.1"/>
    <property type="molecule type" value="Genomic_DNA"/>
</dbReference>
<feature type="domain" description="Polymerase/histidinol phosphatase N-terminal" evidence="8">
    <location>
        <begin position="327"/>
        <end position="406"/>
    </location>
</feature>
<evidence type="ECO:0000256" key="6">
    <source>
        <dbReference type="ARBA" id="ARBA00023204"/>
    </source>
</evidence>
<evidence type="ECO:0000256" key="7">
    <source>
        <dbReference type="ARBA" id="ARBA00049244"/>
    </source>
</evidence>
<dbReference type="HOGENOM" id="CLU_017729_1_0_0"/>
<dbReference type="InterPro" id="IPR029398">
    <property type="entry name" value="PolB_thumb"/>
</dbReference>
<dbReference type="InterPro" id="IPR016195">
    <property type="entry name" value="Pol/histidinol_Pase-like"/>
</dbReference>
<keyword evidence="11" id="KW-1185">Reference proteome</keyword>
<dbReference type="eggNOG" id="COG1387">
    <property type="taxonomic scope" value="Bacteria"/>
</dbReference>
<evidence type="ECO:0000259" key="9">
    <source>
        <dbReference type="SMART" id="SM00483"/>
    </source>
</evidence>
<dbReference type="SUPFAM" id="SSF89550">
    <property type="entry name" value="PHP domain-like"/>
    <property type="match status" value="1"/>
</dbReference>
<dbReference type="Pfam" id="PF14520">
    <property type="entry name" value="HHH_5"/>
    <property type="match status" value="1"/>
</dbReference>